<name>A0A5D2A1I1_GOSDA</name>
<dbReference type="AlphaFoldDB" id="A0A5D2A1I1"/>
<organism evidence="2 3">
    <name type="scientific">Gossypium darwinii</name>
    <name type="common">Darwin's cotton</name>
    <name type="synonym">Gossypium barbadense var. darwinii</name>
    <dbReference type="NCBI Taxonomy" id="34276"/>
    <lineage>
        <taxon>Eukaryota</taxon>
        <taxon>Viridiplantae</taxon>
        <taxon>Streptophyta</taxon>
        <taxon>Embryophyta</taxon>
        <taxon>Tracheophyta</taxon>
        <taxon>Spermatophyta</taxon>
        <taxon>Magnoliopsida</taxon>
        <taxon>eudicotyledons</taxon>
        <taxon>Gunneridae</taxon>
        <taxon>Pentapetalae</taxon>
        <taxon>rosids</taxon>
        <taxon>malvids</taxon>
        <taxon>Malvales</taxon>
        <taxon>Malvaceae</taxon>
        <taxon>Malvoideae</taxon>
        <taxon>Gossypium</taxon>
    </lineage>
</organism>
<sequence length="95" mass="10128">MKNQKIVCNIQRLIALFLIHGLLLSQSGFSGKAVARRVTSASSSLNIGIYRVVELSPPPPPKSGQTITMVAPAPSPSTMLVMVPSSSRREPGPYP</sequence>
<keyword evidence="1" id="KW-0732">Signal</keyword>
<keyword evidence="3" id="KW-1185">Reference proteome</keyword>
<reference evidence="2 3" key="1">
    <citation type="submission" date="2019-06" db="EMBL/GenBank/DDBJ databases">
        <title>WGS assembly of Gossypium darwinii.</title>
        <authorList>
            <person name="Chen Z.J."/>
            <person name="Sreedasyam A."/>
            <person name="Ando A."/>
            <person name="Song Q."/>
            <person name="De L."/>
            <person name="Hulse-Kemp A."/>
            <person name="Ding M."/>
            <person name="Ye W."/>
            <person name="Kirkbride R."/>
            <person name="Jenkins J."/>
            <person name="Plott C."/>
            <person name="Lovell J."/>
            <person name="Lin Y.-M."/>
            <person name="Vaughn R."/>
            <person name="Liu B."/>
            <person name="Li W."/>
            <person name="Simpson S."/>
            <person name="Scheffler B."/>
            <person name="Saski C."/>
            <person name="Grover C."/>
            <person name="Hu G."/>
            <person name="Conover J."/>
            <person name="Carlson J."/>
            <person name="Shu S."/>
            <person name="Boston L."/>
            <person name="Williams M."/>
            <person name="Peterson D."/>
            <person name="Mcgee K."/>
            <person name="Jones D."/>
            <person name="Wendel J."/>
            <person name="Stelly D."/>
            <person name="Grimwood J."/>
            <person name="Schmutz J."/>
        </authorList>
    </citation>
    <scope>NUCLEOTIDE SEQUENCE [LARGE SCALE GENOMIC DNA]</scope>
    <source>
        <strain evidence="2">1808015.09</strain>
    </source>
</reference>
<dbReference type="Proteomes" id="UP000323506">
    <property type="component" value="Chromosome D13"/>
</dbReference>
<evidence type="ECO:0000313" key="2">
    <source>
        <dbReference type="EMBL" id="TYG38299.1"/>
    </source>
</evidence>
<proteinExistence type="predicted"/>
<evidence type="ECO:0000256" key="1">
    <source>
        <dbReference type="SAM" id="SignalP"/>
    </source>
</evidence>
<feature type="signal peptide" evidence="1">
    <location>
        <begin position="1"/>
        <end position="25"/>
    </location>
</feature>
<dbReference type="EMBL" id="CM017713">
    <property type="protein sequence ID" value="TYG38299.1"/>
    <property type="molecule type" value="Genomic_DNA"/>
</dbReference>
<accession>A0A5D2A1I1</accession>
<feature type="chain" id="PRO_5022897904" evidence="1">
    <location>
        <begin position="26"/>
        <end position="95"/>
    </location>
</feature>
<gene>
    <name evidence="2" type="ORF">ES288_D13G210900v1</name>
</gene>
<protein>
    <submittedName>
        <fullName evidence="2">Uncharacterized protein</fullName>
    </submittedName>
</protein>
<evidence type="ECO:0000313" key="3">
    <source>
        <dbReference type="Proteomes" id="UP000323506"/>
    </source>
</evidence>